<dbReference type="Pfam" id="PF03548">
    <property type="entry name" value="LolA"/>
    <property type="match status" value="1"/>
</dbReference>
<name>A0A3G2LC52_9FLAO</name>
<reference evidence="2 3" key="1">
    <citation type="submission" date="2018-08" db="EMBL/GenBank/DDBJ databases">
        <title>The reduced genetic potential of extracellular carbohydrate catabolism in Euzebyella marina RN62, a Flavobacteriia bacterium isolated from the hadal water.</title>
        <authorList>
            <person name="Xue C."/>
        </authorList>
    </citation>
    <scope>NUCLEOTIDE SEQUENCE [LARGE SCALE GENOMIC DNA]</scope>
    <source>
        <strain evidence="2 3">RN62</strain>
    </source>
</reference>
<evidence type="ECO:0000313" key="3">
    <source>
        <dbReference type="Proteomes" id="UP000276309"/>
    </source>
</evidence>
<accession>A0A3G2LC52</accession>
<evidence type="ECO:0000256" key="1">
    <source>
        <dbReference type="ARBA" id="ARBA00022729"/>
    </source>
</evidence>
<dbReference type="PANTHER" id="PTHR35869">
    <property type="entry name" value="OUTER-MEMBRANE LIPOPROTEIN CARRIER PROTEIN"/>
    <property type="match status" value="1"/>
</dbReference>
<dbReference type="InterPro" id="IPR004564">
    <property type="entry name" value="OM_lipoprot_carrier_LolA-like"/>
</dbReference>
<dbReference type="CDD" id="cd16325">
    <property type="entry name" value="LolA"/>
    <property type="match status" value="1"/>
</dbReference>
<dbReference type="OrthoDB" id="1027451at2"/>
<keyword evidence="3" id="KW-1185">Reference proteome</keyword>
<dbReference type="PANTHER" id="PTHR35869:SF1">
    <property type="entry name" value="OUTER-MEMBRANE LIPOPROTEIN CARRIER PROTEIN"/>
    <property type="match status" value="1"/>
</dbReference>
<dbReference type="Gene3D" id="2.50.20.10">
    <property type="entry name" value="Lipoprotein localisation LolA/LolB/LppX"/>
    <property type="match status" value="1"/>
</dbReference>
<keyword evidence="1" id="KW-0732">Signal</keyword>
<protein>
    <submittedName>
        <fullName evidence="2">Outer membrane lipoprotein carrier protein LolA</fullName>
    </submittedName>
</protein>
<gene>
    <name evidence="2" type="ORF">D1013_19070</name>
</gene>
<dbReference type="SUPFAM" id="SSF89392">
    <property type="entry name" value="Prokaryotic lipoproteins and lipoprotein localization factors"/>
    <property type="match status" value="1"/>
</dbReference>
<dbReference type="Proteomes" id="UP000276309">
    <property type="component" value="Chromosome"/>
</dbReference>
<dbReference type="EMBL" id="CP032050">
    <property type="protein sequence ID" value="AYN69818.1"/>
    <property type="molecule type" value="Genomic_DNA"/>
</dbReference>
<proteinExistence type="predicted"/>
<dbReference type="KEGG" id="emar:D1013_19070"/>
<dbReference type="AlphaFoldDB" id="A0A3G2LC52"/>
<keyword evidence="2" id="KW-0449">Lipoprotein</keyword>
<dbReference type="InterPro" id="IPR029046">
    <property type="entry name" value="LolA/LolB/LppX"/>
</dbReference>
<evidence type="ECO:0000313" key="2">
    <source>
        <dbReference type="EMBL" id="AYN69818.1"/>
    </source>
</evidence>
<organism evidence="2 3">
    <name type="scientific">Euzebyella marina</name>
    <dbReference type="NCBI Taxonomy" id="1761453"/>
    <lineage>
        <taxon>Bacteria</taxon>
        <taxon>Pseudomonadati</taxon>
        <taxon>Bacteroidota</taxon>
        <taxon>Flavobacteriia</taxon>
        <taxon>Flavobacteriales</taxon>
        <taxon>Flavobacteriaceae</taxon>
        <taxon>Euzebyella</taxon>
    </lineage>
</organism>
<sequence>MNSTQSEALKAKVKKLADATQTISSDFTQFKHIDFLSNDIESSGVLKFKAPDMVKWQYTKPYNYSIVFKDRTIFINDDGNKSNLDVGGSKLFERLNRLIASSIRGDMFDEEEFSMKFFTDTESDLVHFSPKDPQFSEFINAFHIRFDKKGEVVQVKMIEPSGDFTRIEFHNRKTNEALSNADFSQ</sequence>